<dbReference type="HOGENOM" id="CLU_1669840_0_0_1"/>
<name>V2WVT5_MONRO</name>
<evidence type="ECO:0000313" key="1">
    <source>
        <dbReference type="EMBL" id="ESK85682.1"/>
    </source>
</evidence>
<dbReference type="Proteomes" id="UP000017559">
    <property type="component" value="Unassembled WGS sequence"/>
</dbReference>
<accession>V2WVT5</accession>
<proteinExistence type="predicted"/>
<evidence type="ECO:0000313" key="2">
    <source>
        <dbReference type="Proteomes" id="UP000017559"/>
    </source>
</evidence>
<dbReference type="KEGG" id="mrr:Moror_9909"/>
<dbReference type="EMBL" id="AWSO01001036">
    <property type="protein sequence ID" value="ESK85682.1"/>
    <property type="molecule type" value="Genomic_DNA"/>
</dbReference>
<keyword evidence="2" id="KW-1185">Reference proteome</keyword>
<comment type="caution">
    <text evidence="1">The sequence shown here is derived from an EMBL/GenBank/DDBJ whole genome shotgun (WGS) entry which is preliminary data.</text>
</comment>
<dbReference type="AlphaFoldDB" id="V2WVT5"/>
<organism evidence="1 2">
    <name type="scientific">Moniliophthora roreri (strain MCA 2997)</name>
    <name type="common">Cocoa frosty pod rot fungus</name>
    <name type="synonym">Crinipellis roreri</name>
    <dbReference type="NCBI Taxonomy" id="1381753"/>
    <lineage>
        <taxon>Eukaryota</taxon>
        <taxon>Fungi</taxon>
        <taxon>Dikarya</taxon>
        <taxon>Basidiomycota</taxon>
        <taxon>Agaricomycotina</taxon>
        <taxon>Agaricomycetes</taxon>
        <taxon>Agaricomycetidae</taxon>
        <taxon>Agaricales</taxon>
        <taxon>Marasmiineae</taxon>
        <taxon>Marasmiaceae</taxon>
        <taxon>Moniliophthora</taxon>
    </lineage>
</organism>
<sequence>MELSGLDPIYDLLRSQPLTFQSINYTQKYQDPLPPPYQPSPSAIPEILCPFIQAKTCEEYYILIFMHSIKAKPFIPYLEEEFDGERTLHLVPVPCQMEETLHISQWLPEGCEFHLTCNSTISLTCQTYEFVDLGKWWVDIFLNGYMMYHGLRSNNMPP</sequence>
<reference evidence="1 2" key="1">
    <citation type="journal article" date="2014" name="BMC Genomics">
        <title>Genome and secretome analysis of the hemibiotrophic fungal pathogen, Moniliophthora roreri, which causes frosty pod rot disease of cacao: mechanisms of the biotrophic and necrotrophic phases.</title>
        <authorList>
            <person name="Meinhardt L.W."/>
            <person name="Costa G.G.L."/>
            <person name="Thomazella D.P.T."/>
            <person name="Teixeira P.J.P.L."/>
            <person name="Carazzolle M.F."/>
            <person name="Schuster S.C."/>
            <person name="Carlson J.E."/>
            <person name="Guiltinan M.J."/>
            <person name="Mieczkowski P."/>
            <person name="Farmer A."/>
            <person name="Ramaraj T."/>
            <person name="Crozier J."/>
            <person name="Davis R.E."/>
            <person name="Shao J."/>
            <person name="Melnick R.L."/>
            <person name="Pereira G.A.G."/>
            <person name="Bailey B.A."/>
        </authorList>
    </citation>
    <scope>NUCLEOTIDE SEQUENCE [LARGE SCALE GENOMIC DNA]</scope>
    <source>
        <strain evidence="1 2">MCA 2997</strain>
    </source>
</reference>
<gene>
    <name evidence="1" type="ORF">Moror_9909</name>
</gene>
<protein>
    <submittedName>
        <fullName evidence="1">Uncharacterized protein</fullName>
    </submittedName>
</protein>